<evidence type="ECO:0000256" key="1">
    <source>
        <dbReference type="ARBA" id="ARBA00004581"/>
    </source>
</evidence>
<keyword evidence="3 10" id="KW-0812">Transmembrane</keyword>
<evidence type="ECO:0000256" key="6">
    <source>
        <dbReference type="ARBA" id="ARBA00023010"/>
    </source>
</evidence>
<dbReference type="NCBIfam" id="NF011429">
    <property type="entry name" value="PRK14857.1"/>
    <property type="match status" value="1"/>
</dbReference>
<evidence type="ECO:0000256" key="5">
    <source>
        <dbReference type="ARBA" id="ARBA00022989"/>
    </source>
</evidence>
<accession>A0ABP0WZZ6</accession>
<dbReference type="PANTHER" id="PTHR33162">
    <property type="entry name" value="SEC-INDEPENDENT PROTEIN TRANSLOCASE PROTEIN TATA, CHLOROPLASTIC"/>
    <property type="match status" value="1"/>
</dbReference>
<keyword evidence="4" id="KW-0653">Protein transport</keyword>
<keyword evidence="5 10" id="KW-1133">Transmembrane helix</keyword>
<comment type="function">
    <text evidence="8">Part of the twin-arginine translocation (Tat) system that transports large folded proteins containing a characteristic twin-arginine motif in their signal peptide across the thylakoid membrane. Involved in delta pH-dependent protein transport required for chloroplast development, especially thylakoid membrane formation. TATC and TATB mediate precursor recognition, whereas TATA facilitates translocation.</text>
</comment>
<feature type="transmembrane region" description="Helical" evidence="10">
    <location>
        <begin position="74"/>
        <end position="97"/>
    </location>
</feature>
<dbReference type="HAMAP" id="MF_00236">
    <property type="entry name" value="TatA_E"/>
    <property type="match status" value="1"/>
</dbReference>
<evidence type="ECO:0000256" key="8">
    <source>
        <dbReference type="ARBA" id="ARBA00025340"/>
    </source>
</evidence>
<keyword evidence="2" id="KW-0813">Transport</keyword>
<evidence type="ECO:0000313" key="11">
    <source>
        <dbReference type="EMBL" id="CAK9271213.1"/>
    </source>
</evidence>
<evidence type="ECO:0000256" key="4">
    <source>
        <dbReference type="ARBA" id="ARBA00022927"/>
    </source>
</evidence>
<name>A0ABP0WZZ6_9BRYO</name>
<evidence type="ECO:0000256" key="9">
    <source>
        <dbReference type="SAM" id="MobiDB-lite"/>
    </source>
</evidence>
<reference evidence="11" key="1">
    <citation type="submission" date="2024-02" db="EMBL/GenBank/DDBJ databases">
        <authorList>
            <consortium name="ELIXIR-Norway"/>
            <consortium name="Elixir Norway"/>
        </authorList>
    </citation>
    <scope>NUCLEOTIDE SEQUENCE</scope>
</reference>
<gene>
    <name evidence="11" type="ORF">CSSPJE1EN1_LOCUS16691</name>
</gene>
<organism evidence="11 12">
    <name type="scientific">Sphagnum jensenii</name>
    <dbReference type="NCBI Taxonomy" id="128206"/>
    <lineage>
        <taxon>Eukaryota</taxon>
        <taxon>Viridiplantae</taxon>
        <taxon>Streptophyta</taxon>
        <taxon>Embryophyta</taxon>
        <taxon>Bryophyta</taxon>
        <taxon>Sphagnophytina</taxon>
        <taxon>Sphagnopsida</taxon>
        <taxon>Sphagnales</taxon>
        <taxon>Sphagnaceae</taxon>
        <taxon>Sphagnum</taxon>
    </lineage>
</organism>
<protein>
    <recommendedName>
        <fullName evidence="13">Sec-independent protein translocase protein TATA, chloroplastic</fullName>
    </recommendedName>
</protein>
<feature type="compositionally biased region" description="Low complexity" evidence="9">
    <location>
        <begin position="149"/>
        <end position="177"/>
    </location>
</feature>
<dbReference type="PANTHER" id="PTHR33162:SF1">
    <property type="entry name" value="SEC-INDEPENDENT PROTEIN TRANSLOCASE PROTEIN TATA, CHLOROPLASTIC"/>
    <property type="match status" value="1"/>
</dbReference>
<keyword evidence="7 10" id="KW-0472">Membrane</keyword>
<feature type="region of interest" description="Disordered" evidence="9">
    <location>
        <begin position="127"/>
        <end position="177"/>
    </location>
</feature>
<sequence length="177" mass="18092">MAVAAVAAAASPVCGVPQLAVAKTACVTGARANLSFASTQIARMGASCTFFDSGREMLIISSRPVQRQQRGGKVICGLFGLGLPELVVIAGVAAFLFGPKNLPDLGRSLGKTVRSFSQAAKEFESEMKSSANEFQAEVAGTSRETTAGESPNVEPPVSSSSSSSSRNPSSTSEKGSS</sequence>
<dbReference type="Gene3D" id="1.20.5.3310">
    <property type="match status" value="1"/>
</dbReference>
<dbReference type="Proteomes" id="UP001497444">
    <property type="component" value="Chromosome 4"/>
</dbReference>
<dbReference type="Pfam" id="PF02416">
    <property type="entry name" value="TatA_B_E"/>
    <property type="match status" value="1"/>
</dbReference>
<evidence type="ECO:0000256" key="7">
    <source>
        <dbReference type="ARBA" id="ARBA00023136"/>
    </source>
</evidence>
<evidence type="ECO:0000313" key="12">
    <source>
        <dbReference type="Proteomes" id="UP001497444"/>
    </source>
</evidence>
<evidence type="ECO:0000256" key="10">
    <source>
        <dbReference type="SAM" id="Phobius"/>
    </source>
</evidence>
<proteinExistence type="inferred from homology"/>
<dbReference type="InterPro" id="IPR003369">
    <property type="entry name" value="TatA/B/E"/>
</dbReference>
<evidence type="ECO:0000256" key="3">
    <source>
        <dbReference type="ARBA" id="ARBA00022692"/>
    </source>
</evidence>
<evidence type="ECO:0008006" key="13">
    <source>
        <dbReference type="Google" id="ProtNLM"/>
    </source>
</evidence>
<dbReference type="NCBIfam" id="TIGR01411">
    <property type="entry name" value="tatAE"/>
    <property type="match status" value="1"/>
</dbReference>
<dbReference type="InterPro" id="IPR006312">
    <property type="entry name" value="TatA/E"/>
</dbReference>
<keyword evidence="6" id="KW-0811">Translocation</keyword>
<comment type="subcellular location">
    <subcellularLocation>
        <location evidence="1">Plastid</location>
        <location evidence="1">Chloroplast thylakoid membrane</location>
        <topology evidence="1">Single-pass membrane protein</topology>
    </subcellularLocation>
</comment>
<evidence type="ECO:0000256" key="2">
    <source>
        <dbReference type="ARBA" id="ARBA00022448"/>
    </source>
</evidence>
<dbReference type="EMBL" id="OZ020099">
    <property type="protein sequence ID" value="CAK9271213.1"/>
    <property type="molecule type" value="Genomic_DNA"/>
</dbReference>
<keyword evidence="12" id="KW-1185">Reference proteome</keyword>